<evidence type="ECO:0000256" key="1">
    <source>
        <dbReference type="SAM" id="MobiDB-lite"/>
    </source>
</evidence>
<keyword evidence="3" id="KW-1185">Reference proteome</keyword>
<sequence>MQNSDLDALLAQLRQSQDTPSAPAPAPAPPTQLQPAPSQAQLDALLSSLNPAAPTSRTRDLTTLSFPESIPILQSLALDSHFLASVVRLRERQDDEEVKLRDERAKVEQECKRKGLSAPAVSSKLRLWDREALARWKKLQGDQQVKLQELGVPTFYRTRNESALKKQERVMSVLLGFLDDEQD</sequence>
<comment type="caution">
    <text evidence="2">The sequence shown here is derived from an EMBL/GenBank/DDBJ whole genome shotgun (WGS) entry which is preliminary data.</text>
</comment>
<dbReference type="InParanoid" id="A0A1Y2F198"/>
<dbReference type="EMBL" id="MCGR01000031">
    <property type="protein sequence ID" value="ORY77629.1"/>
    <property type="molecule type" value="Genomic_DNA"/>
</dbReference>
<dbReference type="OrthoDB" id="21617at2759"/>
<protein>
    <submittedName>
        <fullName evidence="2">Uncharacterized protein</fullName>
    </submittedName>
</protein>
<evidence type="ECO:0000313" key="3">
    <source>
        <dbReference type="Proteomes" id="UP000193467"/>
    </source>
</evidence>
<name>A0A1Y2F198_9BASI</name>
<proteinExistence type="predicted"/>
<evidence type="ECO:0000313" key="2">
    <source>
        <dbReference type="EMBL" id="ORY77629.1"/>
    </source>
</evidence>
<reference evidence="2 3" key="1">
    <citation type="submission" date="2016-07" db="EMBL/GenBank/DDBJ databases">
        <title>Pervasive Adenine N6-methylation of Active Genes in Fungi.</title>
        <authorList>
            <consortium name="DOE Joint Genome Institute"/>
            <person name="Mondo S.J."/>
            <person name="Dannebaum R.O."/>
            <person name="Kuo R.C."/>
            <person name="Labutti K."/>
            <person name="Haridas S."/>
            <person name="Kuo A."/>
            <person name="Salamov A."/>
            <person name="Ahrendt S.R."/>
            <person name="Lipzen A."/>
            <person name="Sullivan W."/>
            <person name="Andreopoulos W.B."/>
            <person name="Clum A."/>
            <person name="Lindquist E."/>
            <person name="Daum C."/>
            <person name="Ramamoorthy G.K."/>
            <person name="Gryganskyi A."/>
            <person name="Culley D."/>
            <person name="Magnuson J.K."/>
            <person name="James T.Y."/>
            <person name="O'Malley M.A."/>
            <person name="Stajich J.E."/>
            <person name="Spatafora J.W."/>
            <person name="Visel A."/>
            <person name="Grigoriev I.V."/>
        </authorList>
    </citation>
    <scope>NUCLEOTIDE SEQUENCE [LARGE SCALE GENOMIC DNA]</scope>
    <source>
        <strain evidence="2 3">62-1032</strain>
    </source>
</reference>
<accession>A0A1Y2F198</accession>
<feature type="region of interest" description="Disordered" evidence="1">
    <location>
        <begin position="1"/>
        <end position="39"/>
    </location>
</feature>
<feature type="compositionally biased region" description="Pro residues" evidence="1">
    <location>
        <begin position="22"/>
        <end position="32"/>
    </location>
</feature>
<dbReference type="AlphaFoldDB" id="A0A1Y2F198"/>
<dbReference type="STRING" id="106004.A0A1Y2F198"/>
<gene>
    <name evidence="2" type="ORF">BCR35DRAFT_114030</name>
</gene>
<dbReference type="Proteomes" id="UP000193467">
    <property type="component" value="Unassembled WGS sequence"/>
</dbReference>
<organism evidence="2 3">
    <name type="scientific">Leucosporidium creatinivorum</name>
    <dbReference type="NCBI Taxonomy" id="106004"/>
    <lineage>
        <taxon>Eukaryota</taxon>
        <taxon>Fungi</taxon>
        <taxon>Dikarya</taxon>
        <taxon>Basidiomycota</taxon>
        <taxon>Pucciniomycotina</taxon>
        <taxon>Microbotryomycetes</taxon>
        <taxon>Leucosporidiales</taxon>
        <taxon>Leucosporidium</taxon>
    </lineage>
</organism>